<dbReference type="Proteomes" id="UP000189670">
    <property type="component" value="Unassembled WGS sequence"/>
</dbReference>
<comment type="caution">
    <text evidence="2">The sequence shown here is derived from an EMBL/GenBank/DDBJ whole genome shotgun (WGS) entry which is preliminary data.</text>
</comment>
<feature type="compositionally biased region" description="Basic and acidic residues" evidence="1">
    <location>
        <begin position="262"/>
        <end position="300"/>
    </location>
</feature>
<evidence type="ECO:0000256" key="1">
    <source>
        <dbReference type="SAM" id="MobiDB-lite"/>
    </source>
</evidence>
<name>A0A1V1PA95_9BACT</name>
<feature type="region of interest" description="Disordered" evidence="1">
    <location>
        <begin position="112"/>
        <end position="401"/>
    </location>
</feature>
<feature type="compositionally biased region" description="Basic and acidic residues" evidence="1">
    <location>
        <begin position="428"/>
        <end position="501"/>
    </location>
</feature>
<feature type="region of interest" description="Disordered" evidence="1">
    <location>
        <begin position="418"/>
        <end position="501"/>
    </location>
</feature>
<dbReference type="EMBL" id="ATBP01000215">
    <property type="protein sequence ID" value="ETR71839.1"/>
    <property type="molecule type" value="Genomic_DNA"/>
</dbReference>
<organism evidence="2 3">
    <name type="scientific">Candidatus Magnetoglobus multicellularis str. Araruama</name>
    <dbReference type="NCBI Taxonomy" id="890399"/>
    <lineage>
        <taxon>Bacteria</taxon>
        <taxon>Pseudomonadati</taxon>
        <taxon>Thermodesulfobacteriota</taxon>
        <taxon>Desulfobacteria</taxon>
        <taxon>Desulfobacterales</taxon>
        <taxon>Desulfobacteraceae</taxon>
        <taxon>Candidatus Magnetoglobus</taxon>
    </lineage>
</organism>
<dbReference type="AlphaFoldDB" id="A0A1V1PA95"/>
<feature type="compositionally biased region" description="Basic and acidic residues" evidence="1">
    <location>
        <begin position="201"/>
        <end position="243"/>
    </location>
</feature>
<reference evidence="3" key="1">
    <citation type="submission" date="2012-11" db="EMBL/GenBank/DDBJ databases">
        <authorList>
            <person name="Lucero-Rivera Y.E."/>
            <person name="Tovar-Ramirez D."/>
        </authorList>
    </citation>
    <scope>NUCLEOTIDE SEQUENCE [LARGE SCALE GENOMIC DNA]</scope>
    <source>
        <strain evidence="3">Araruama</strain>
    </source>
</reference>
<protein>
    <submittedName>
        <fullName evidence="2">Uncharacterized protein</fullName>
    </submittedName>
</protein>
<feature type="compositionally biased region" description="Basic and acidic residues" evidence="1">
    <location>
        <begin position="309"/>
        <end position="359"/>
    </location>
</feature>
<gene>
    <name evidence="2" type="ORF">OMM_02184</name>
</gene>
<accession>A0A1V1PA95</accession>
<evidence type="ECO:0000313" key="2">
    <source>
        <dbReference type="EMBL" id="ETR71839.1"/>
    </source>
</evidence>
<evidence type="ECO:0000313" key="3">
    <source>
        <dbReference type="Proteomes" id="UP000189670"/>
    </source>
</evidence>
<proteinExistence type="predicted"/>
<feature type="compositionally biased region" description="Basic and acidic residues" evidence="1">
    <location>
        <begin position="152"/>
        <end position="193"/>
    </location>
</feature>
<sequence>MTRDLQGVPNIDSKAMREMIAILSKEKNGQEEVEDLFNYDNQDERLRQRLQKRIEEEMERYNRVEPEPAQIMFDNELDVTLTEAEQAAENAQELIDVTGMMKRQYRELINEPKDKSEQTPTEQIREQLGGYIDQSGAVSEEERAKHQTPVEQAKESHEQLKDVTGKLIERPDEWGIEGNKREKSEAEKGREKIGSSVDKNGVARETDANKTFPERAQERIEKLDKQMGELIDKPKELTGKENTEDMTPAEKANKALGNKLEVNPDKKKDEKTPPEAAEERVTQMVDKMGERVDKHEKITGEEIDEDMTEMEKAKMRMGNRLDVKGVVPEDDRKKSPPEEAEEQLKQMIEKMGERIEKPEQMTGQEVSEEMSETEKVRKLMGGRVDSGGVVPDEERDKKPPEIAQEEMAAMIEKMGEKIQKSEALTGQKDTEKMSEMQKAKETFGGRLDAKGIVPDEQRDKNPVEKAEEKAEALQEKQGELVNKREELTGEENREAMTETEKANADMGNYIDTKGVTTEEERDHTPVERIEERIEELDAETGRLVIDTSEIGDSRIVPMANRLQGQQQDSFLNAAKKLDKTGGPNMDKFISTTHALIEKREDEQLKNYLAGVEDQSGVALSVYLSAAAQRNLFA</sequence>